<organism evidence="2 3">
    <name type="scientific">Cupriavidus taiwanensis</name>
    <dbReference type="NCBI Taxonomy" id="164546"/>
    <lineage>
        <taxon>Bacteria</taxon>
        <taxon>Pseudomonadati</taxon>
        <taxon>Pseudomonadota</taxon>
        <taxon>Betaproteobacteria</taxon>
        <taxon>Burkholderiales</taxon>
        <taxon>Burkholderiaceae</taxon>
        <taxon>Cupriavidus</taxon>
    </lineage>
</organism>
<feature type="region of interest" description="Disordered" evidence="1">
    <location>
        <begin position="114"/>
        <end position="143"/>
    </location>
</feature>
<gene>
    <name evidence="2" type="ORF">CT19425_P20072</name>
</gene>
<protein>
    <submittedName>
        <fullName evidence="2">Uncharacterized protein</fullName>
    </submittedName>
</protein>
<dbReference type="EMBL" id="LT991978">
    <property type="protein sequence ID" value="SPK77100.1"/>
    <property type="molecule type" value="Genomic_DNA"/>
</dbReference>
<evidence type="ECO:0000313" key="3">
    <source>
        <dbReference type="Proteomes" id="UP000255505"/>
    </source>
</evidence>
<reference evidence="2 3" key="1">
    <citation type="submission" date="2018-01" db="EMBL/GenBank/DDBJ databases">
        <authorList>
            <person name="Gaut B.S."/>
            <person name="Morton B.R."/>
            <person name="Clegg M.T."/>
            <person name="Duvall M.R."/>
        </authorList>
    </citation>
    <scope>NUCLEOTIDE SEQUENCE [LARGE SCALE GENOMIC DNA]</scope>
    <source>
        <strain evidence="2">Cupriavidus taiwanensis LMG 19425</strain>
        <plasmid evidence="3">Plasmid iii</plasmid>
    </source>
</reference>
<dbReference type="AlphaFoldDB" id="A0A375ISP3"/>
<geneLocation type="plasmid" evidence="2">
    <name>III</name>
</geneLocation>
<dbReference type="Proteomes" id="UP000255505">
    <property type="component" value="Plasmid III"/>
</dbReference>
<proteinExistence type="predicted"/>
<evidence type="ECO:0000256" key="1">
    <source>
        <dbReference type="SAM" id="MobiDB-lite"/>
    </source>
</evidence>
<evidence type="ECO:0000313" key="2">
    <source>
        <dbReference type="EMBL" id="SPK77100.1"/>
    </source>
</evidence>
<accession>A0A375ISP3</accession>
<sequence>MPRRNLRLCSAFRQEDSKRYFTEGTPDVPTIGNVVYVSNARSPLVVTSSPSRRCARGYRSGGTRRQLSGDVSRQEFVAPIDRMIGDVGQDVTQIGLGIDAVEFTGFDERYMAAARSPPLSAPEKNSAQQSRSKRPGLSATVRL</sequence>
<keyword evidence="2" id="KW-0614">Plasmid</keyword>
<name>A0A375ISP3_9BURK</name>